<dbReference type="AlphaFoldDB" id="A0A371HTK6"/>
<reference evidence="1" key="1">
    <citation type="submission" date="2018-05" db="EMBL/GenBank/DDBJ databases">
        <title>Draft genome of Mucuna pruriens seed.</title>
        <authorList>
            <person name="Nnadi N.E."/>
            <person name="Vos R."/>
            <person name="Hasami M.H."/>
            <person name="Devisetty U.K."/>
            <person name="Aguiy J.C."/>
        </authorList>
    </citation>
    <scope>NUCLEOTIDE SEQUENCE [LARGE SCALE GENOMIC DNA]</scope>
    <source>
        <strain evidence="1">JCA_2017</strain>
    </source>
</reference>
<gene>
    <name evidence="1" type="ORF">CR513_09944</name>
</gene>
<accession>A0A371HTK6</accession>
<protein>
    <submittedName>
        <fullName evidence="1">Uncharacterized protein</fullName>
    </submittedName>
</protein>
<evidence type="ECO:0000313" key="2">
    <source>
        <dbReference type="Proteomes" id="UP000257109"/>
    </source>
</evidence>
<dbReference type="Proteomes" id="UP000257109">
    <property type="component" value="Unassembled WGS sequence"/>
</dbReference>
<proteinExistence type="predicted"/>
<keyword evidence="2" id="KW-1185">Reference proteome</keyword>
<sequence length="117" mass="13517">MRIWCQIAPGSKTWSKENKKASKNTLKDCVQPPITEKEMVTMFIDTLPSPYYDKVVGNVTSNFADLVVVGERIELGLRWQKFAKQTATTTLLRSPYLRRRKAKPMLCWLSLSSHKKR</sequence>
<feature type="non-terminal residue" evidence="1">
    <location>
        <position position="1"/>
    </location>
</feature>
<name>A0A371HTK6_MUCPR</name>
<evidence type="ECO:0000313" key="1">
    <source>
        <dbReference type="EMBL" id="RDY06115.1"/>
    </source>
</evidence>
<organism evidence="1 2">
    <name type="scientific">Mucuna pruriens</name>
    <name type="common">Velvet bean</name>
    <name type="synonym">Dolichos pruriens</name>
    <dbReference type="NCBI Taxonomy" id="157652"/>
    <lineage>
        <taxon>Eukaryota</taxon>
        <taxon>Viridiplantae</taxon>
        <taxon>Streptophyta</taxon>
        <taxon>Embryophyta</taxon>
        <taxon>Tracheophyta</taxon>
        <taxon>Spermatophyta</taxon>
        <taxon>Magnoliopsida</taxon>
        <taxon>eudicotyledons</taxon>
        <taxon>Gunneridae</taxon>
        <taxon>Pentapetalae</taxon>
        <taxon>rosids</taxon>
        <taxon>fabids</taxon>
        <taxon>Fabales</taxon>
        <taxon>Fabaceae</taxon>
        <taxon>Papilionoideae</taxon>
        <taxon>50 kb inversion clade</taxon>
        <taxon>NPAAA clade</taxon>
        <taxon>indigoferoid/millettioid clade</taxon>
        <taxon>Phaseoleae</taxon>
        <taxon>Mucuna</taxon>
    </lineage>
</organism>
<comment type="caution">
    <text evidence="1">The sequence shown here is derived from an EMBL/GenBank/DDBJ whole genome shotgun (WGS) entry which is preliminary data.</text>
</comment>
<dbReference type="EMBL" id="QJKJ01001748">
    <property type="protein sequence ID" value="RDY06115.1"/>
    <property type="molecule type" value="Genomic_DNA"/>
</dbReference>